<name>F0Z7B8_DICPU</name>
<dbReference type="Gene3D" id="2.60.120.330">
    <property type="entry name" value="B-lactam Antibiotic, Isopenicillin N Synthase, Chain"/>
    <property type="match status" value="1"/>
</dbReference>
<dbReference type="Pfam" id="PF14226">
    <property type="entry name" value="DIOX_N"/>
    <property type="match status" value="1"/>
</dbReference>
<dbReference type="InterPro" id="IPR044861">
    <property type="entry name" value="IPNS-like_FE2OG_OXY"/>
</dbReference>
<keyword evidence="1" id="KW-0560">Oxidoreductase</keyword>
<comment type="similarity">
    <text evidence="1">Belongs to the iron/ascorbate-dependent oxidoreductase family.</text>
</comment>
<proteinExistence type="inferred from homology"/>
<keyword evidence="1" id="KW-0479">Metal-binding</keyword>
<dbReference type="PROSITE" id="PS51471">
    <property type="entry name" value="FE2OG_OXY"/>
    <property type="match status" value="1"/>
</dbReference>
<dbReference type="SUPFAM" id="SSF51197">
    <property type="entry name" value="Clavaminate synthase-like"/>
    <property type="match status" value="1"/>
</dbReference>
<evidence type="ECO:0000313" key="3">
    <source>
        <dbReference type="EMBL" id="EGC40113.1"/>
    </source>
</evidence>
<dbReference type="GeneID" id="10509245"/>
<dbReference type="GO" id="GO:0046872">
    <property type="term" value="F:metal ion binding"/>
    <property type="evidence" value="ECO:0007669"/>
    <property type="project" value="UniProtKB-KW"/>
</dbReference>
<dbReference type="PANTHER" id="PTHR47990">
    <property type="entry name" value="2-OXOGLUTARATE (2OG) AND FE(II)-DEPENDENT OXYGENASE SUPERFAMILY PROTEIN-RELATED"/>
    <property type="match status" value="1"/>
</dbReference>
<dbReference type="VEuPathDB" id="AmoebaDB:DICPUDRAFT_74298"/>
<reference evidence="4" key="1">
    <citation type="journal article" date="2011" name="Genome Biol.">
        <title>Comparative genomics of the social amoebae Dictyostelium discoideum and Dictyostelium purpureum.</title>
        <authorList>
            <consortium name="US DOE Joint Genome Institute (JGI-PGF)"/>
            <person name="Sucgang R."/>
            <person name="Kuo A."/>
            <person name="Tian X."/>
            <person name="Salerno W."/>
            <person name="Parikh A."/>
            <person name="Feasley C.L."/>
            <person name="Dalin E."/>
            <person name="Tu H."/>
            <person name="Huang E."/>
            <person name="Barry K."/>
            <person name="Lindquist E."/>
            <person name="Shapiro H."/>
            <person name="Bruce D."/>
            <person name="Schmutz J."/>
            <person name="Salamov A."/>
            <person name="Fey P."/>
            <person name="Gaudet P."/>
            <person name="Anjard C."/>
            <person name="Babu M.M."/>
            <person name="Basu S."/>
            <person name="Bushmanova Y."/>
            <person name="van der Wel H."/>
            <person name="Katoh-Kurasawa M."/>
            <person name="Dinh C."/>
            <person name="Coutinho P.M."/>
            <person name="Saito T."/>
            <person name="Elias M."/>
            <person name="Schaap P."/>
            <person name="Kay R.R."/>
            <person name="Henrissat B."/>
            <person name="Eichinger L."/>
            <person name="Rivero F."/>
            <person name="Putnam N.H."/>
            <person name="West C.M."/>
            <person name="Loomis W.F."/>
            <person name="Chisholm R.L."/>
            <person name="Shaulsky G."/>
            <person name="Strassmann J.E."/>
            <person name="Queller D.C."/>
            <person name="Kuspa A."/>
            <person name="Grigoriev I.V."/>
        </authorList>
    </citation>
    <scope>NUCLEOTIDE SEQUENCE [LARGE SCALE GENOMIC DNA]</scope>
    <source>
        <strain evidence="4">QSDP1</strain>
    </source>
</reference>
<dbReference type="GO" id="GO:0016706">
    <property type="term" value="F:2-oxoglutarate-dependent dioxygenase activity"/>
    <property type="evidence" value="ECO:0000318"/>
    <property type="project" value="GO_Central"/>
</dbReference>
<dbReference type="RefSeq" id="XP_003283303.1">
    <property type="nucleotide sequence ID" value="XM_003283255.1"/>
</dbReference>
<dbReference type="KEGG" id="dpp:DICPUDRAFT_74298"/>
<sequence length="343" mass="39688">MNNNNIKNNKNINYSIPIVDFSNLGTNQGKIKISKEINDACRASGFFYIVNHGIEQSVLDELLEYTQKFFSLPYDVKMKWRVGGVSRGLYGYFGIGKQVIVGKDYKEGYYLDIEKECDGHSLYPTKDEEEMYGLVGFKNFIEKYIAIVLKLSDTVFELIAQSLNLPIDYFKNKYTFDPATFLSLLKYPSNAKIEGDDQLEDEKKFGIGRHTDWPLLTFLTQSQIEGLQVLVGDTFIDAPPIKGSFVCNVGDLFEIITRGYFVSSFHRAIYNKSTNDRYSFPLFVGSELDVPLEVIDGFNMFPLKKNPNRPHDQCDQFYSFRGSYRQYYEYRLKNTFNDYLNKD</sequence>
<keyword evidence="4" id="KW-1185">Reference proteome</keyword>
<dbReference type="InParanoid" id="F0Z7B8"/>
<dbReference type="OMA" id="PAFWHGD"/>
<dbReference type="Pfam" id="PF03171">
    <property type="entry name" value="2OG-FeII_Oxy"/>
    <property type="match status" value="1"/>
</dbReference>
<dbReference type="InterPro" id="IPR050231">
    <property type="entry name" value="Iron_ascorbate_oxido_reductase"/>
</dbReference>
<organism evidence="3 4">
    <name type="scientific">Dictyostelium purpureum</name>
    <name type="common">Slime mold</name>
    <dbReference type="NCBI Taxonomy" id="5786"/>
    <lineage>
        <taxon>Eukaryota</taxon>
        <taxon>Amoebozoa</taxon>
        <taxon>Evosea</taxon>
        <taxon>Eumycetozoa</taxon>
        <taxon>Dictyostelia</taxon>
        <taxon>Dictyosteliales</taxon>
        <taxon>Dictyosteliaceae</taxon>
        <taxon>Dictyostelium</taxon>
    </lineage>
</organism>
<dbReference type="InterPro" id="IPR005123">
    <property type="entry name" value="Oxoglu/Fe-dep_dioxygenase_dom"/>
</dbReference>
<dbReference type="AlphaFoldDB" id="F0Z7B8"/>
<evidence type="ECO:0000256" key="1">
    <source>
        <dbReference type="RuleBase" id="RU003682"/>
    </source>
</evidence>
<dbReference type="Proteomes" id="UP000001064">
    <property type="component" value="Unassembled WGS sequence"/>
</dbReference>
<dbReference type="FunFam" id="2.60.120.330:FF:000064">
    <property type="entry name" value="Predicted protein"/>
    <property type="match status" value="1"/>
</dbReference>
<feature type="domain" description="Fe2OG dioxygenase" evidence="2">
    <location>
        <begin position="175"/>
        <end position="286"/>
    </location>
</feature>
<evidence type="ECO:0000259" key="2">
    <source>
        <dbReference type="PROSITE" id="PS51471"/>
    </source>
</evidence>
<gene>
    <name evidence="3" type="ORF">DICPUDRAFT_74298</name>
</gene>
<dbReference type="InterPro" id="IPR026992">
    <property type="entry name" value="DIOX_N"/>
</dbReference>
<accession>F0Z7B8</accession>
<dbReference type="PRINTS" id="PR00682">
    <property type="entry name" value="IPNSYNTHASE"/>
</dbReference>
<dbReference type="OrthoDB" id="288590at2759"/>
<dbReference type="EMBL" id="GL870946">
    <property type="protein sequence ID" value="EGC40113.1"/>
    <property type="molecule type" value="Genomic_DNA"/>
</dbReference>
<dbReference type="InterPro" id="IPR027443">
    <property type="entry name" value="IPNS-like_sf"/>
</dbReference>
<protein>
    <recommendedName>
        <fullName evidence="2">Fe2OG dioxygenase domain-containing protein</fullName>
    </recommendedName>
</protein>
<dbReference type="eggNOG" id="KOG0143">
    <property type="taxonomic scope" value="Eukaryota"/>
</dbReference>
<keyword evidence="1" id="KW-0408">Iron</keyword>
<evidence type="ECO:0000313" key="4">
    <source>
        <dbReference type="Proteomes" id="UP000001064"/>
    </source>
</evidence>